<reference evidence="1" key="1">
    <citation type="submission" date="2016-07" db="EMBL/GenBank/DDBJ databases">
        <authorList>
            <person name="Bretaudeau A."/>
        </authorList>
    </citation>
    <scope>NUCLEOTIDE SEQUENCE</scope>
    <source>
        <strain evidence="1">Rice</strain>
        <tissue evidence="1">Whole body</tissue>
    </source>
</reference>
<accession>A0A2H1V673</accession>
<protein>
    <submittedName>
        <fullName evidence="1">SFRICE_023032</fullName>
    </submittedName>
</protein>
<dbReference type="EMBL" id="ODYU01000899">
    <property type="protein sequence ID" value="SOQ36355.1"/>
    <property type="molecule type" value="Genomic_DNA"/>
</dbReference>
<proteinExistence type="predicted"/>
<evidence type="ECO:0000313" key="1">
    <source>
        <dbReference type="EMBL" id="SOQ36355.1"/>
    </source>
</evidence>
<gene>
    <name evidence="1" type="ORF">SFRICE_023032</name>
</gene>
<name>A0A2H1V673_SPOFR</name>
<dbReference type="AlphaFoldDB" id="A0A2H1V673"/>
<organism evidence="1">
    <name type="scientific">Spodoptera frugiperda</name>
    <name type="common">Fall armyworm</name>
    <dbReference type="NCBI Taxonomy" id="7108"/>
    <lineage>
        <taxon>Eukaryota</taxon>
        <taxon>Metazoa</taxon>
        <taxon>Ecdysozoa</taxon>
        <taxon>Arthropoda</taxon>
        <taxon>Hexapoda</taxon>
        <taxon>Insecta</taxon>
        <taxon>Pterygota</taxon>
        <taxon>Neoptera</taxon>
        <taxon>Endopterygota</taxon>
        <taxon>Lepidoptera</taxon>
        <taxon>Glossata</taxon>
        <taxon>Ditrysia</taxon>
        <taxon>Noctuoidea</taxon>
        <taxon>Noctuidae</taxon>
        <taxon>Amphipyrinae</taxon>
        <taxon>Spodoptera</taxon>
    </lineage>
</organism>
<sequence>MNIFLLWHKPVNEYLDYLMVSNSRRPWTLETPEALEGFRKIGRIGKEGNWASRNLTHTTQPLFHVSFLCGRSITRVEPAHSCLSMALLLPHLKNKIGLWTESKGSSPLDQNQTPDPCVRRIAFCASFKEPSDHHIWGPEGLMPTRSYGLPGRAVNIELHYYIHKYMPDSHEGRQRQWNASCYESFILLALHQQSSVSLVEGSQNIDNREHNLL</sequence>